<feature type="compositionally biased region" description="Polar residues" evidence="9">
    <location>
        <begin position="218"/>
        <end position="236"/>
    </location>
</feature>
<dbReference type="GO" id="GO:0015031">
    <property type="term" value="P:protein transport"/>
    <property type="evidence" value="ECO:0007669"/>
    <property type="project" value="UniProtKB-KW"/>
</dbReference>
<keyword evidence="5" id="KW-0963">Cytoplasm</keyword>
<evidence type="ECO:0000313" key="13">
    <source>
        <dbReference type="Proteomes" id="UP000266188"/>
    </source>
</evidence>
<evidence type="ECO:0000259" key="10">
    <source>
        <dbReference type="Pfam" id="PF04652"/>
    </source>
</evidence>
<keyword evidence="7" id="KW-0653">Protein transport</keyword>
<evidence type="ECO:0000256" key="1">
    <source>
        <dbReference type="ARBA" id="ARBA00004481"/>
    </source>
</evidence>
<evidence type="ECO:0000256" key="8">
    <source>
        <dbReference type="ARBA" id="ARBA00023136"/>
    </source>
</evidence>
<evidence type="ECO:0000256" key="4">
    <source>
        <dbReference type="ARBA" id="ARBA00022448"/>
    </source>
</evidence>
<keyword evidence="8" id="KW-0472">Membrane</keyword>
<feature type="compositionally biased region" description="Pro residues" evidence="9">
    <location>
        <begin position="316"/>
        <end position="326"/>
    </location>
</feature>
<dbReference type="Gene3D" id="1.25.40.270">
    <property type="entry name" value="Vacuolar protein sorting-associated protein vta1"/>
    <property type="match status" value="1"/>
</dbReference>
<evidence type="ECO:0000256" key="7">
    <source>
        <dbReference type="ARBA" id="ARBA00022927"/>
    </source>
</evidence>
<keyword evidence="13" id="KW-1185">Reference proteome</keyword>
<organism evidence="12 13">
    <name type="scientific">Aspergillus sclerotialis</name>
    <dbReference type="NCBI Taxonomy" id="2070753"/>
    <lineage>
        <taxon>Eukaryota</taxon>
        <taxon>Fungi</taxon>
        <taxon>Dikarya</taxon>
        <taxon>Ascomycota</taxon>
        <taxon>Pezizomycotina</taxon>
        <taxon>Eurotiomycetes</taxon>
        <taxon>Eurotiomycetidae</taxon>
        <taxon>Eurotiales</taxon>
        <taxon>Aspergillaceae</taxon>
        <taxon>Aspergillus</taxon>
        <taxon>Aspergillus subgen. Polypaecilum</taxon>
    </lineage>
</organism>
<accession>A0A3A2ZHW9</accession>
<dbReference type="InterPro" id="IPR039431">
    <property type="entry name" value="Vta1/CALS_N"/>
</dbReference>
<sequence>MASNIPAGLKSADIGRFALRAAQVERAKPVIAYWCNFWIVNQIIEKGLHNTDDEVKLYTTNLVDKLEQFKTQNPDNDTITDNFAASAYVEQFAMEVFNRGEATMNANKVTRQTADTLQAAATFLELCQIWTNPPEAEVAARIKFAKYHALRIAKALKAGEDPNASNPTPKEENIETEFGQIDPDARDIDEAATEQVTRPRQPSVEEVPDEQDRVQRQLAKQSSINESIHPSRSSSMPRQEPAQPTAPPAPPTFTPSPAQNMDVGTEQDTGLNLPSAPETIAPPPRPSGMLNLPDTPGSTDLGAPRSAHPPDGFQSFPPPSTIPSTPPTASSYDPASFYNPAAAPTDSSGPPFVVPNPYQPAQAPVPSAPASGQANLQTADDQAIAQAQKHARWAVSALTFDDVNTAVKELKNSLRYLGAE</sequence>
<dbReference type="PANTHER" id="PTHR46009">
    <property type="entry name" value="VACUOLAR PROTEIN SORTING-ASSOCIATED PROTEIN VTA1 HOMOLOG"/>
    <property type="match status" value="1"/>
</dbReference>
<comment type="similarity">
    <text evidence="3">Belongs to the VTA1 family.</text>
</comment>
<reference evidence="13" key="1">
    <citation type="submission" date="2017-02" db="EMBL/GenBank/DDBJ databases">
        <authorList>
            <person name="Tafer H."/>
            <person name="Lopandic K."/>
        </authorList>
    </citation>
    <scope>NUCLEOTIDE SEQUENCE [LARGE SCALE GENOMIC DNA]</scope>
    <source>
        <strain evidence="13">CBS 366.77</strain>
    </source>
</reference>
<keyword evidence="4" id="KW-0813">Transport</keyword>
<dbReference type="InterPro" id="IPR023175">
    <property type="entry name" value="Vta1/CALS_N_sf"/>
</dbReference>
<dbReference type="Gene3D" id="1.20.5.420">
    <property type="entry name" value="Immunoglobulin FC, subunit C"/>
    <property type="match status" value="1"/>
</dbReference>
<dbReference type="PANTHER" id="PTHR46009:SF1">
    <property type="entry name" value="VACUOLAR PROTEIN SORTING-ASSOCIATED PROTEIN VTA1 HOMOLOG"/>
    <property type="match status" value="1"/>
</dbReference>
<dbReference type="GO" id="GO:0010008">
    <property type="term" value="C:endosome membrane"/>
    <property type="evidence" value="ECO:0007669"/>
    <property type="project" value="UniProtKB-SubCell"/>
</dbReference>
<protein>
    <recommendedName>
        <fullName evidence="14">DUF605-domain-containing protein</fullName>
    </recommendedName>
</protein>
<evidence type="ECO:0000256" key="5">
    <source>
        <dbReference type="ARBA" id="ARBA00022490"/>
    </source>
</evidence>
<feature type="compositionally biased region" description="Low complexity" evidence="9">
    <location>
        <begin position="359"/>
        <end position="381"/>
    </location>
</feature>
<evidence type="ECO:0000256" key="9">
    <source>
        <dbReference type="SAM" id="MobiDB-lite"/>
    </source>
</evidence>
<keyword evidence="6" id="KW-0967">Endosome</keyword>
<comment type="caution">
    <text evidence="12">The sequence shown here is derived from an EMBL/GenBank/DDBJ whole genome shotgun (WGS) entry which is preliminary data.</text>
</comment>
<comment type="subcellular location">
    <subcellularLocation>
        <location evidence="2">Cytoplasm</location>
    </subcellularLocation>
    <subcellularLocation>
        <location evidence="1">Endosome membrane</location>
        <topology evidence="1">Peripheral membrane protein</topology>
    </subcellularLocation>
</comment>
<dbReference type="EMBL" id="MVGC01000158">
    <property type="protein sequence ID" value="RJE22636.1"/>
    <property type="molecule type" value="Genomic_DNA"/>
</dbReference>
<evidence type="ECO:0000256" key="6">
    <source>
        <dbReference type="ARBA" id="ARBA00022753"/>
    </source>
</evidence>
<proteinExistence type="inferred from homology"/>
<dbReference type="GO" id="GO:0005771">
    <property type="term" value="C:multivesicular body"/>
    <property type="evidence" value="ECO:0007669"/>
    <property type="project" value="TreeGrafter"/>
</dbReference>
<feature type="region of interest" description="Disordered" evidence="9">
    <location>
        <begin position="158"/>
        <end position="381"/>
    </location>
</feature>
<name>A0A3A2ZHW9_9EURO</name>
<dbReference type="STRING" id="2070753.A0A3A2ZHW9"/>
<dbReference type="InterPro" id="IPR041212">
    <property type="entry name" value="Vta1_C"/>
</dbReference>
<evidence type="ECO:0000259" key="11">
    <source>
        <dbReference type="Pfam" id="PF18097"/>
    </source>
</evidence>
<dbReference type="GO" id="GO:0032511">
    <property type="term" value="P:late endosome to vacuole transport via multivesicular body sorting pathway"/>
    <property type="evidence" value="ECO:0007669"/>
    <property type="project" value="InterPro"/>
</dbReference>
<dbReference type="Proteomes" id="UP000266188">
    <property type="component" value="Unassembled WGS sequence"/>
</dbReference>
<evidence type="ECO:0008006" key="14">
    <source>
        <dbReference type="Google" id="ProtNLM"/>
    </source>
</evidence>
<evidence type="ECO:0000313" key="12">
    <source>
        <dbReference type="EMBL" id="RJE22636.1"/>
    </source>
</evidence>
<feature type="domain" description="Vta1/callose synthase N-terminal" evidence="10">
    <location>
        <begin position="14"/>
        <end position="157"/>
    </location>
</feature>
<feature type="compositionally biased region" description="Pro residues" evidence="9">
    <location>
        <begin position="244"/>
        <end position="254"/>
    </location>
</feature>
<dbReference type="Pfam" id="PF18097">
    <property type="entry name" value="Vta1_C"/>
    <property type="match status" value="1"/>
</dbReference>
<evidence type="ECO:0000256" key="3">
    <source>
        <dbReference type="ARBA" id="ARBA00007895"/>
    </source>
</evidence>
<dbReference type="InterPro" id="IPR044538">
    <property type="entry name" value="Vta1-like"/>
</dbReference>
<dbReference type="OrthoDB" id="391137at2759"/>
<dbReference type="AlphaFoldDB" id="A0A3A2ZHW9"/>
<evidence type="ECO:0000256" key="2">
    <source>
        <dbReference type="ARBA" id="ARBA00004496"/>
    </source>
</evidence>
<gene>
    <name evidence="12" type="ORF">PHISCL_05019</name>
</gene>
<dbReference type="Pfam" id="PF04652">
    <property type="entry name" value="Vta1"/>
    <property type="match status" value="1"/>
</dbReference>
<feature type="domain" description="Vta1 C-terminal" evidence="11">
    <location>
        <begin position="382"/>
        <end position="418"/>
    </location>
</feature>